<accession>A0A2I0AWF4</accession>
<feature type="region of interest" description="Disordered" evidence="1">
    <location>
        <begin position="1"/>
        <end position="35"/>
    </location>
</feature>
<evidence type="ECO:0000256" key="1">
    <source>
        <dbReference type="SAM" id="MobiDB-lite"/>
    </source>
</evidence>
<reference evidence="2 3" key="1">
    <citation type="journal article" date="2017" name="Nature">
        <title>The Apostasia genome and the evolution of orchids.</title>
        <authorList>
            <person name="Zhang G.Q."/>
            <person name="Liu K.W."/>
            <person name="Li Z."/>
            <person name="Lohaus R."/>
            <person name="Hsiao Y.Y."/>
            <person name="Niu S.C."/>
            <person name="Wang J.Y."/>
            <person name="Lin Y.C."/>
            <person name="Xu Q."/>
            <person name="Chen L.J."/>
            <person name="Yoshida K."/>
            <person name="Fujiwara S."/>
            <person name="Wang Z.W."/>
            <person name="Zhang Y.Q."/>
            <person name="Mitsuda N."/>
            <person name="Wang M."/>
            <person name="Liu G.H."/>
            <person name="Pecoraro L."/>
            <person name="Huang H.X."/>
            <person name="Xiao X.J."/>
            <person name="Lin M."/>
            <person name="Wu X.Y."/>
            <person name="Wu W.L."/>
            <person name="Chen Y.Y."/>
            <person name="Chang S.B."/>
            <person name="Sakamoto S."/>
            <person name="Ohme-Takagi M."/>
            <person name="Yagi M."/>
            <person name="Zeng S.J."/>
            <person name="Shen C.Y."/>
            <person name="Yeh C.M."/>
            <person name="Luo Y.B."/>
            <person name="Tsai W.C."/>
            <person name="Van de Peer Y."/>
            <person name="Liu Z.J."/>
        </authorList>
    </citation>
    <scope>NUCLEOTIDE SEQUENCE [LARGE SCALE GENOMIC DNA]</scope>
    <source>
        <strain evidence="3">cv. Shenzhen</strain>
        <tissue evidence="2">Stem</tissue>
    </source>
</reference>
<evidence type="ECO:0000313" key="3">
    <source>
        <dbReference type="Proteomes" id="UP000236161"/>
    </source>
</evidence>
<dbReference type="Proteomes" id="UP000236161">
    <property type="component" value="Unassembled WGS sequence"/>
</dbReference>
<evidence type="ECO:0000313" key="2">
    <source>
        <dbReference type="EMBL" id="PKA59871.1"/>
    </source>
</evidence>
<protein>
    <submittedName>
        <fullName evidence="2">Uncharacterized protein</fullName>
    </submittedName>
</protein>
<keyword evidence="3" id="KW-1185">Reference proteome</keyword>
<dbReference type="EMBL" id="KZ451943">
    <property type="protein sequence ID" value="PKA59871.1"/>
    <property type="molecule type" value="Genomic_DNA"/>
</dbReference>
<organism evidence="2 3">
    <name type="scientific">Apostasia shenzhenica</name>
    <dbReference type="NCBI Taxonomy" id="1088818"/>
    <lineage>
        <taxon>Eukaryota</taxon>
        <taxon>Viridiplantae</taxon>
        <taxon>Streptophyta</taxon>
        <taxon>Embryophyta</taxon>
        <taxon>Tracheophyta</taxon>
        <taxon>Spermatophyta</taxon>
        <taxon>Magnoliopsida</taxon>
        <taxon>Liliopsida</taxon>
        <taxon>Asparagales</taxon>
        <taxon>Orchidaceae</taxon>
        <taxon>Apostasioideae</taxon>
        <taxon>Apostasia</taxon>
    </lineage>
</organism>
<name>A0A2I0AWF4_9ASPA</name>
<gene>
    <name evidence="2" type="ORF">AXF42_Ash015929</name>
</gene>
<dbReference type="AlphaFoldDB" id="A0A2I0AWF4"/>
<proteinExistence type="predicted"/>
<sequence>MPTSMAVRAAADRNQPRSSGAQRRSQDESRSSALACRSYRSVSMVEGKTRDDLWRPDGDVGDHADAAATVAWARSMWSSVGHAGPHGYARELTSGAECAAEGRQVSSPPNTTGSVVDPIAAARSRSMFKKVNVPVLRIIENMKPTFSARIAVNRSDNLRHGGARNEAERLGVHPFPGRGASCLREFAKPRMPAIRSSVASRTAAMRGLSCAIAGQVAHSSRVWDCRGLDRGCGAHLRPFR</sequence>